<dbReference type="GO" id="GO:0031564">
    <property type="term" value="P:transcription antitermination"/>
    <property type="evidence" value="ECO:0007669"/>
    <property type="project" value="UniProtKB-KW"/>
</dbReference>
<dbReference type="Pfam" id="PF01029">
    <property type="entry name" value="NusB"/>
    <property type="match status" value="1"/>
</dbReference>
<dbReference type="InterPro" id="IPR035926">
    <property type="entry name" value="NusB-like_sf"/>
</dbReference>
<protein>
    <recommendedName>
        <fullName evidence="6">Transcription antitermination protein NusB</fullName>
    </recommendedName>
    <alternativeName>
        <fullName evidence="6">Antitermination factor NusB</fullName>
    </alternativeName>
</protein>
<evidence type="ECO:0000256" key="1">
    <source>
        <dbReference type="ARBA" id="ARBA00005952"/>
    </source>
</evidence>
<evidence type="ECO:0000256" key="5">
    <source>
        <dbReference type="ARBA" id="ARBA00023163"/>
    </source>
</evidence>
<dbReference type="PANTHER" id="PTHR11078:SF3">
    <property type="entry name" value="ANTITERMINATION NUSB DOMAIN-CONTAINING PROTEIN"/>
    <property type="match status" value="1"/>
</dbReference>
<dbReference type="HAMAP" id="MF_00073">
    <property type="entry name" value="NusB"/>
    <property type="match status" value="1"/>
</dbReference>
<dbReference type="SUPFAM" id="SSF48013">
    <property type="entry name" value="NusB-like"/>
    <property type="match status" value="1"/>
</dbReference>
<keyword evidence="3 6" id="KW-0694">RNA-binding</keyword>
<keyword evidence="4 6" id="KW-0805">Transcription regulation</keyword>
<dbReference type="GO" id="GO:0003723">
    <property type="term" value="F:RNA binding"/>
    <property type="evidence" value="ECO:0007669"/>
    <property type="project" value="UniProtKB-UniRule"/>
</dbReference>
<feature type="domain" description="NusB/RsmB/TIM44" evidence="7">
    <location>
        <begin position="7"/>
        <end position="136"/>
    </location>
</feature>
<organism evidence="8 9">
    <name type="scientific">Candidatus Magasanikbacteria bacterium CG11_big_fil_rev_8_21_14_0_20_39_34</name>
    <dbReference type="NCBI Taxonomy" id="1974653"/>
    <lineage>
        <taxon>Bacteria</taxon>
        <taxon>Candidatus Magasanikiibacteriota</taxon>
    </lineage>
</organism>
<gene>
    <name evidence="6 8" type="primary">nusB</name>
    <name evidence="8" type="ORF">COV59_04920</name>
</gene>
<dbReference type="InterPro" id="IPR011605">
    <property type="entry name" value="NusB_fam"/>
</dbReference>
<keyword evidence="2 6" id="KW-0889">Transcription antitermination</keyword>
<dbReference type="InterPro" id="IPR006027">
    <property type="entry name" value="NusB_RsmB_TIM44"/>
</dbReference>
<evidence type="ECO:0000256" key="3">
    <source>
        <dbReference type="ARBA" id="ARBA00022884"/>
    </source>
</evidence>
<dbReference type="GO" id="GO:0006353">
    <property type="term" value="P:DNA-templated transcription termination"/>
    <property type="evidence" value="ECO:0007669"/>
    <property type="project" value="UniProtKB-UniRule"/>
</dbReference>
<proteinExistence type="inferred from homology"/>
<dbReference type="GO" id="GO:0005829">
    <property type="term" value="C:cytosol"/>
    <property type="evidence" value="ECO:0007669"/>
    <property type="project" value="TreeGrafter"/>
</dbReference>
<evidence type="ECO:0000313" key="9">
    <source>
        <dbReference type="Proteomes" id="UP000229600"/>
    </source>
</evidence>
<dbReference type="PANTHER" id="PTHR11078">
    <property type="entry name" value="N UTILIZATION SUBSTANCE PROTEIN B-RELATED"/>
    <property type="match status" value="1"/>
</dbReference>
<accession>A0A2H0N5X2</accession>
<evidence type="ECO:0000313" key="8">
    <source>
        <dbReference type="EMBL" id="PIR03506.1"/>
    </source>
</evidence>
<dbReference type="AlphaFoldDB" id="A0A2H0N5X2"/>
<comment type="function">
    <text evidence="6">Involved in transcription antitermination. Required for transcription of ribosomal RNA (rRNA) genes. Binds specifically to the boxA antiterminator sequence of the ribosomal RNA (rrn) operons.</text>
</comment>
<dbReference type="CDD" id="cd00619">
    <property type="entry name" value="Terminator_NusB"/>
    <property type="match status" value="1"/>
</dbReference>
<comment type="similarity">
    <text evidence="1 6">Belongs to the NusB family.</text>
</comment>
<reference evidence="8 9" key="1">
    <citation type="submission" date="2017-09" db="EMBL/GenBank/DDBJ databases">
        <title>Depth-based differentiation of microbial function through sediment-hosted aquifers and enrichment of novel symbionts in the deep terrestrial subsurface.</title>
        <authorList>
            <person name="Probst A.J."/>
            <person name="Ladd B."/>
            <person name="Jarett J.K."/>
            <person name="Geller-Mcgrath D.E."/>
            <person name="Sieber C.M."/>
            <person name="Emerson J.B."/>
            <person name="Anantharaman K."/>
            <person name="Thomas B.C."/>
            <person name="Malmstrom R."/>
            <person name="Stieglmeier M."/>
            <person name="Klingl A."/>
            <person name="Woyke T."/>
            <person name="Ryan C.M."/>
            <person name="Banfield J.F."/>
        </authorList>
    </citation>
    <scope>NUCLEOTIDE SEQUENCE [LARGE SCALE GENOMIC DNA]</scope>
    <source>
        <strain evidence="8">CG11_big_fil_rev_8_21_14_0_20_39_34</strain>
    </source>
</reference>
<dbReference type="NCBIfam" id="TIGR01951">
    <property type="entry name" value="nusB"/>
    <property type="match status" value="1"/>
</dbReference>
<comment type="caution">
    <text evidence="8">The sequence shown here is derived from an EMBL/GenBank/DDBJ whole genome shotgun (WGS) entry which is preliminary data.</text>
</comment>
<evidence type="ECO:0000256" key="4">
    <source>
        <dbReference type="ARBA" id="ARBA00023015"/>
    </source>
</evidence>
<sequence length="143" mass="16192">MSNRHLARSMVMQILFQWDFKDKPTGALPAIIEQNIQEFGKGLDAANLSYIEKTVNAIIDNQKEIDTKIEQYAKNWPLEHITLVDRNILRIGVYEMLFEKEIPAKVAINEAIEIAKTYSGTPAGKFVNGILGSLYKDITHKGE</sequence>
<evidence type="ECO:0000256" key="6">
    <source>
        <dbReference type="HAMAP-Rule" id="MF_00073"/>
    </source>
</evidence>
<dbReference type="Gene3D" id="1.10.940.10">
    <property type="entry name" value="NusB-like"/>
    <property type="match status" value="1"/>
</dbReference>
<dbReference type="Proteomes" id="UP000229600">
    <property type="component" value="Unassembled WGS sequence"/>
</dbReference>
<evidence type="ECO:0000259" key="7">
    <source>
        <dbReference type="Pfam" id="PF01029"/>
    </source>
</evidence>
<dbReference type="EMBL" id="PCWN01000011">
    <property type="protein sequence ID" value="PIR03506.1"/>
    <property type="molecule type" value="Genomic_DNA"/>
</dbReference>
<name>A0A2H0N5X2_9BACT</name>
<keyword evidence="5 6" id="KW-0804">Transcription</keyword>
<evidence type="ECO:0000256" key="2">
    <source>
        <dbReference type="ARBA" id="ARBA00022814"/>
    </source>
</evidence>